<feature type="transmembrane region" description="Helical" evidence="1">
    <location>
        <begin position="108"/>
        <end position="130"/>
    </location>
</feature>
<proteinExistence type="predicted"/>
<sequence length="186" mass="20893">MPEMNLVERYQAHRARRFLANSEKWRHMLPGWRTQRRRRILVIALAATFAFMFTVGVLCHFYERGPLLWLPACLLFFPIWTSLQIVSGRLGDAPSGTLDEWEVQQQNAARSTGLSITQSLVMIPVTYLIFGSVVTEGSHTTMAYTGGLLTLTTLMIGGCSPAMILAWSRPDPDPESESDEFPMEAA</sequence>
<dbReference type="EMBL" id="JBHTCS010000011">
    <property type="protein sequence ID" value="MFC7448160.1"/>
    <property type="molecule type" value="Genomic_DNA"/>
</dbReference>
<evidence type="ECO:0000313" key="2">
    <source>
        <dbReference type="EMBL" id="MFC7448160.1"/>
    </source>
</evidence>
<evidence type="ECO:0000313" key="3">
    <source>
        <dbReference type="Proteomes" id="UP001596484"/>
    </source>
</evidence>
<reference evidence="3" key="1">
    <citation type="journal article" date="2019" name="Int. J. Syst. Evol. Microbiol.">
        <title>The Global Catalogue of Microorganisms (GCM) 10K type strain sequencing project: providing services to taxonomists for standard genome sequencing and annotation.</title>
        <authorList>
            <consortium name="The Broad Institute Genomics Platform"/>
            <consortium name="The Broad Institute Genome Sequencing Center for Infectious Disease"/>
            <person name="Wu L."/>
            <person name="Ma J."/>
        </authorList>
    </citation>
    <scope>NUCLEOTIDE SEQUENCE [LARGE SCALE GENOMIC DNA]</scope>
    <source>
        <strain evidence="3">ICMP 19430</strain>
    </source>
</reference>
<accession>A0ABW2RWI9</accession>
<organism evidence="2 3">
    <name type="scientific">Rhodococcus daqingensis</name>
    <dbReference type="NCBI Taxonomy" id="2479363"/>
    <lineage>
        <taxon>Bacteria</taxon>
        <taxon>Bacillati</taxon>
        <taxon>Actinomycetota</taxon>
        <taxon>Actinomycetes</taxon>
        <taxon>Mycobacteriales</taxon>
        <taxon>Nocardiaceae</taxon>
        <taxon>Rhodococcus</taxon>
    </lineage>
</organism>
<feature type="transmembrane region" description="Helical" evidence="1">
    <location>
        <begin position="142"/>
        <end position="167"/>
    </location>
</feature>
<name>A0ABW2RWI9_9NOCA</name>
<gene>
    <name evidence="2" type="ORF">ACFQS9_09685</name>
</gene>
<evidence type="ECO:0000256" key="1">
    <source>
        <dbReference type="SAM" id="Phobius"/>
    </source>
</evidence>
<feature type="transmembrane region" description="Helical" evidence="1">
    <location>
        <begin position="40"/>
        <end position="62"/>
    </location>
</feature>
<dbReference type="Proteomes" id="UP001596484">
    <property type="component" value="Unassembled WGS sequence"/>
</dbReference>
<keyword evidence="1" id="KW-1133">Transmembrane helix</keyword>
<comment type="caution">
    <text evidence="2">The sequence shown here is derived from an EMBL/GenBank/DDBJ whole genome shotgun (WGS) entry which is preliminary data.</text>
</comment>
<dbReference type="RefSeq" id="WP_378403933.1">
    <property type="nucleotide sequence ID" value="NZ_JBHTCS010000011.1"/>
</dbReference>
<keyword evidence="3" id="KW-1185">Reference proteome</keyword>
<protein>
    <submittedName>
        <fullName evidence="2">Uncharacterized protein</fullName>
    </submittedName>
</protein>
<keyword evidence="1" id="KW-0472">Membrane</keyword>
<keyword evidence="1" id="KW-0812">Transmembrane</keyword>